<dbReference type="InterPro" id="IPR027417">
    <property type="entry name" value="P-loop_NTPase"/>
</dbReference>
<dbReference type="Pfam" id="PF00580">
    <property type="entry name" value="UvrD-helicase"/>
    <property type="match status" value="1"/>
</dbReference>
<dbReference type="InterPro" id="IPR014017">
    <property type="entry name" value="DNA_helicase_UvrD-like_C"/>
</dbReference>
<keyword evidence="6" id="KW-0238">DNA-binding</keyword>
<evidence type="ECO:0000256" key="9">
    <source>
        <dbReference type="ARBA" id="ARBA00034808"/>
    </source>
</evidence>
<dbReference type="EMBL" id="JAOQKC010000018">
    <property type="protein sequence ID" value="MCU6697730.1"/>
    <property type="molecule type" value="Genomic_DNA"/>
</dbReference>
<evidence type="ECO:0000256" key="2">
    <source>
        <dbReference type="ARBA" id="ARBA00022741"/>
    </source>
</evidence>
<evidence type="ECO:0000256" key="7">
    <source>
        <dbReference type="ARBA" id="ARBA00023235"/>
    </source>
</evidence>
<dbReference type="InterPro" id="IPR014016">
    <property type="entry name" value="UvrD-like_ATP-bd"/>
</dbReference>
<evidence type="ECO:0000256" key="1">
    <source>
        <dbReference type="ARBA" id="ARBA00009922"/>
    </source>
</evidence>
<comment type="similarity">
    <text evidence="1">Belongs to the helicase family. UvrD subfamily.</text>
</comment>
<dbReference type="PANTHER" id="PTHR11070">
    <property type="entry name" value="UVRD / RECB / PCRA DNA HELICASE FAMILY MEMBER"/>
    <property type="match status" value="1"/>
</dbReference>
<dbReference type="SUPFAM" id="SSF52540">
    <property type="entry name" value="P-loop containing nucleoside triphosphate hydrolases"/>
    <property type="match status" value="1"/>
</dbReference>
<protein>
    <recommendedName>
        <fullName evidence="9">DNA 3'-5' helicase</fullName>
        <ecNumber evidence="9">5.6.2.4</ecNumber>
    </recommendedName>
</protein>
<dbReference type="InterPro" id="IPR000212">
    <property type="entry name" value="DNA_helicase_UvrD/REP"/>
</dbReference>
<proteinExistence type="inferred from homology"/>
<keyword evidence="3 11" id="KW-0378">Hydrolase</keyword>
<keyword evidence="7" id="KW-0413">Isomerase</keyword>
<feature type="domain" description="UvrD-like helicase C-terminal" evidence="13">
    <location>
        <begin position="278"/>
        <end position="544"/>
    </location>
</feature>
<gene>
    <name evidence="14" type="ORF">OCV63_12620</name>
</gene>
<evidence type="ECO:0000313" key="14">
    <source>
        <dbReference type="EMBL" id="MCU6697730.1"/>
    </source>
</evidence>
<dbReference type="Proteomes" id="UP001652461">
    <property type="component" value="Unassembled WGS sequence"/>
</dbReference>
<dbReference type="Gene3D" id="1.10.10.160">
    <property type="match status" value="1"/>
</dbReference>
<evidence type="ECO:0000256" key="6">
    <source>
        <dbReference type="ARBA" id="ARBA00023125"/>
    </source>
</evidence>
<evidence type="ECO:0000259" key="12">
    <source>
        <dbReference type="PROSITE" id="PS51198"/>
    </source>
</evidence>
<evidence type="ECO:0000313" key="15">
    <source>
        <dbReference type="Proteomes" id="UP001652461"/>
    </source>
</evidence>
<dbReference type="InterPro" id="IPR013986">
    <property type="entry name" value="DExx_box_DNA_helicase_dom_sf"/>
</dbReference>
<dbReference type="GO" id="GO:0004386">
    <property type="term" value="F:helicase activity"/>
    <property type="evidence" value="ECO:0007669"/>
    <property type="project" value="UniProtKB-KW"/>
</dbReference>
<reference evidence="14 15" key="1">
    <citation type="journal article" date="2021" name="ISME Commun">
        <title>Automated analysis of genomic sequences facilitates high-throughput and comprehensive description of bacteria.</title>
        <authorList>
            <person name="Hitch T.C.A."/>
        </authorList>
    </citation>
    <scope>NUCLEOTIDE SEQUENCE [LARGE SCALE GENOMIC DNA]</scope>
    <source>
        <strain evidence="14 15">Sanger_04</strain>
    </source>
</reference>
<evidence type="ECO:0000256" key="5">
    <source>
        <dbReference type="ARBA" id="ARBA00022840"/>
    </source>
</evidence>
<comment type="catalytic activity">
    <reaction evidence="10">
        <text>ATP + H2O = ADP + phosphate + H(+)</text>
        <dbReference type="Rhea" id="RHEA:13065"/>
        <dbReference type="ChEBI" id="CHEBI:15377"/>
        <dbReference type="ChEBI" id="CHEBI:15378"/>
        <dbReference type="ChEBI" id="CHEBI:30616"/>
        <dbReference type="ChEBI" id="CHEBI:43474"/>
        <dbReference type="ChEBI" id="CHEBI:456216"/>
        <dbReference type="EC" id="5.6.2.4"/>
    </reaction>
</comment>
<organism evidence="14 15">
    <name type="scientific">Laedolimicola ammoniilytica</name>
    <dbReference type="NCBI Taxonomy" id="2981771"/>
    <lineage>
        <taxon>Bacteria</taxon>
        <taxon>Bacillati</taxon>
        <taxon>Bacillota</taxon>
        <taxon>Clostridia</taxon>
        <taxon>Lachnospirales</taxon>
        <taxon>Lachnospiraceae</taxon>
        <taxon>Laedolimicola</taxon>
    </lineage>
</organism>
<feature type="domain" description="UvrD-like helicase ATP-binding" evidence="12">
    <location>
        <begin position="2"/>
        <end position="277"/>
    </location>
</feature>
<keyword evidence="5 11" id="KW-0067">ATP-binding</keyword>
<sequence length="614" mass="72134">MNSLSEVQQKAVTHRDGPMLVLAGPGSGKTMVLTRRVQYLTEICHIPPGEILVITFTKAAAREMKERYLRLTNSANTAVSFGTFHAVFFQILKLAYGYRADNILRETEKYQFLREAVYKQKLEPDDEAELIGSIAAEISKVKNDRVSLQEYKATSCNTKSFIAIFNEYDNRLRRSNKIDFDDMLVYCYELLKERKDILGAWQRKFRYVLVDEFQDINRIQYDIVRMLAAPEDNLFIVGDDDQSIYRFRGAKPEIMLHFEQDYPTAKRVLLDTNYRCTRLIVEGACKVIENNKQRFAKKIQAKKQEGPPILHHQFRDQDEEYECVIDKIKTYREKGGSYRDIAILFRTNTQPRKLVEELISEGIPFRMRDALPNIYDHWIVKDIFSYLRMARDMKKGLVKREDFLQVMNRPKRYLGRECLDSDVISWEALLTWYDDRPWVCERIEKLEKDLKMCGHLSPSGALHYIRNIIGYEEYLKEYADYKGRKPEELLGILDELKELAAGFKTLEEWESHIATIRVELAKQAKERAQNTDGVVLSTMHSSKGLEYRIVFIIDANEGITPHKRVIFEEDMEEERRLFYVAMTRAKELLYIFSVRKLYGKKAEQSRFVEELLDE</sequence>
<dbReference type="CDD" id="cd18807">
    <property type="entry name" value="SF1_C_UvrD"/>
    <property type="match status" value="1"/>
</dbReference>
<dbReference type="RefSeq" id="WP_262670854.1">
    <property type="nucleotide sequence ID" value="NZ_JAOQKC010000018.1"/>
</dbReference>
<evidence type="ECO:0000256" key="4">
    <source>
        <dbReference type="ARBA" id="ARBA00022806"/>
    </source>
</evidence>
<evidence type="ECO:0000256" key="11">
    <source>
        <dbReference type="PROSITE-ProRule" id="PRU00560"/>
    </source>
</evidence>
<dbReference type="CDD" id="cd17932">
    <property type="entry name" value="DEXQc_UvrD"/>
    <property type="match status" value="1"/>
</dbReference>
<evidence type="ECO:0000256" key="8">
    <source>
        <dbReference type="ARBA" id="ARBA00034617"/>
    </source>
</evidence>
<evidence type="ECO:0000259" key="13">
    <source>
        <dbReference type="PROSITE" id="PS51217"/>
    </source>
</evidence>
<dbReference type="EC" id="5.6.2.4" evidence="9"/>
<dbReference type="Gene3D" id="1.10.486.10">
    <property type="entry name" value="PCRA, domain 4"/>
    <property type="match status" value="1"/>
</dbReference>
<comment type="catalytic activity">
    <reaction evidence="8">
        <text>Couples ATP hydrolysis with the unwinding of duplex DNA by translocating in the 3'-5' direction.</text>
        <dbReference type="EC" id="5.6.2.4"/>
    </reaction>
</comment>
<keyword evidence="2 11" id="KW-0547">Nucleotide-binding</keyword>
<comment type="caution">
    <text evidence="14">The sequence shown here is derived from an EMBL/GenBank/DDBJ whole genome shotgun (WGS) entry which is preliminary data.</text>
</comment>
<evidence type="ECO:0000256" key="10">
    <source>
        <dbReference type="ARBA" id="ARBA00048988"/>
    </source>
</evidence>
<dbReference type="PROSITE" id="PS51217">
    <property type="entry name" value="UVRD_HELICASE_CTER"/>
    <property type="match status" value="1"/>
</dbReference>
<dbReference type="PROSITE" id="PS51198">
    <property type="entry name" value="UVRD_HELICASE_ATP_BIND"/>
    <property type="match status" value="1"/>
</dbReference>
<name>A0ABT2RZH3_9FIRM</name>
<evidence type="ECO:0000256" key="3">
    <source>
        <dbReference type="ARBA" id="ARBA00022801"/>
    </source>
</evidence>
<feature type="binding site" evidence="11">
    <location>
        <begin position="23"/>
        <end position="30"/>
    </location>
    <ligand>
        <name>ATP</name>
        <dbReference type="ChEBI" id="CHEBI:30616"/>
    </ligand>
</feature>
<dbReference type="Pfam" id="PF13361">
    <property type="entry name" value="UvrD_C"/>
    <property type="match status" value="2"/>
</dbReference>
<dbReference type="PANTHER" id="PTHR11070:SF2">
    <property type="entry name" value="ATP-DEPENDENT DNA HELICASE SRS2"/>
    <property type="match status" value="1"/>
</dbReference>
<accession>A0ABT2RZH3</accession>
<keyword evidence="4 11" id="KW-0347">Helicase</keyword>
<keyword evidence="15" id="KW-1185">Reference proteome</keyword>
<dbReference type="Gene3D" id="3.40.50.300">
    <property type="entry name" value="P-loop containing nucleotide triphosphate hydrolases"/>
    <property type="match status" value="2"/>
</dbReference>